<organism evidence="1 2">
    <name type="scientific">Flavobacterium akiainvivens</name>
    <dbReference type="NCBI Taxonomy" id="1202724"/>
    <lineage>
        <taxon>Bacteria</taxon>
        <taxon>Pseudomonadati</taxon>
        <taxon>Bacteroidota</taxon>
        <taxon>Flavobacteriia</taxon>
        <taxon>Flavobacteriales</taxon>
        <taxon>Flavobacteriaceae</taxon>
        <taxon>Flavobacterium</taxon>
    </lineage>
</organism>
<protein>
    <submittedName>
        <fullName evidence="1">Uncharacterized protein</fullName>
    </submittedName>
</protein>
<comment type="caution">
    <text evidence="1">The sequence shown here is derived from an EMBL/GenBank/DDBJ whole genome shotgun (WGS) entry which is preliminary data.</text>
</comment>
<dbReference type="PATRIC" id="fig|1202724.3.peg.808"/>
<proteinExistence type="predicted"/>
<gene>
    <name evidence="1" type="ORF">AM493_03915</name>
</gene>
<evidence type="ECO:0000313" key="1">
    <source>
        <dbReference type="EMBL" id="KOS05275.1"/>
    </source>
</evidence>
<dbReference type="EMBL" id="LIYD01000005">
    <property type="protein sequence ID" value="KOS05275.1"/>
    <property type="molecule type" value="Genomic_DNA"/>
</dbReference>
<evidence type="ECO:0000313" key="2">
    <source>
        <dbReference type="Proteomes" id="UP000037755"/>
    </source>
</evidence>
<dbReference type="RefSeq" id="WP_054406345.1">
    <property type="nucleotide sequence ID" value="NZ_FOYA01000006.1"/>
</dbReference>
<dbReference type="STRING" id="1202724.AM493_03915"/>
<name>A0A0M8M9E6_9FLAO</name>
<dbReference type="OrthoDB" id="979262at2"/>
<reference evidence="1 2" key="1">
    <citation type="submission" date="2015-08" db="EMBL/GenBank/DDBJ databases">
        <title>Whole genome sequence of Flavobacterium akiainvivens IK-1T, from decaying Wikstroemia oahuensis, an endemic Hawaiian shrub.</title>
        <authorList>
            <person name="Wan X."/>
            <person name="Hou S."/>
            <person name="Saito J."/>
            <person name="Donachie S."/>
        </authorList>
    </citation>
    <scope>NUCLEOTIDE SEQUENCE [LARGE SCALE GENOMIC DNA]</scope>
    <source>
        <strain evidence="1 2">IK-1</strain>
    </source>
</reference>
<dbReference type="Proteomes" id="UP000037755">
    <property type="component" value="Unassembled WGS sequence"/>
</dbReference>
<sequence length="146" mass="17145">MKHLLDLDAFVKTMTDKGYNGYFHTESSYAGKLKDSISEFLDAWNKGKEAPLLADHLHLSTYLEWNGEGKPKVECNLWVKYENRKFDLQQTEMYIKRTDQYGQLLKQSKLTNLTSSSFPTVKEAIAQVSEKPKEQLFNQNRRFRMR</sequence>
<dbReference type="AlphaFoldDB" id="A0A0M8M9E6"/>
<accession>A0A0M8M9E6</accession>
<keyword evidence="2" id="KW-1185">Reference proteome</keyword>